<evidence type="ECO:0000313" key="5">
    <source>
        <dbReference type="Proteomes" id="UP000248257"/>
    </source>
</evidence>
<name>A0A318PH66_KOMXY</name>
<comment type="subcellular location">
    <subcellularLocation>
        <location evidence="1">Cell outer membrane</location>
        <topology evidence="1">Multi-pass membrane protein</topology>
    </subcellularLocation>
</comment>
<feature type="domain" description="TonB-dependent receptor plug" evidence="3">
    <location>
        <begin position="85"/>
        <end position="181"/>
    </location>
</feature>
<dbReference type="InterPro" id="IPR037066">
    <property type="entry name" value="Plug_dom_sf"/>
</dbReference>
<proteinExistence type="inferred from homology"/>
<evidence type="ECO:0000256" key="2">
    <source>
        <dbReference type="SAM" id="MobiDB-lite"/>
    </source>
</evidence>
<gene>
    <name evidence="4" type="ORF">CFR75_16585</name>
</gene>
<evidence type="ECO:0000313" key="4">
    <source>
        <dbReference type="EMBL" id="PYD55445.1"/>
    </source>
</evidence>
<evidence type="ECO:0000256" key="1">
    <source>
        <dbReference type="PROSITE-ProRule" id="PRU01360"/>
    </source>
</evidence>
<dbReference type="EMBL" id="NKUC01000086">
    <property type="protein sequence ID" value="PYD55445.1"/>
    <property type="molecule type" value="Genomic_DNA"/>
</dbReference>
<dbReference type="Proteomes" id="UP000248257">
    <property type="component" value="Unassembled WGS sequence"/>
</dbReference>
<keyword evidence="1" id="KW-1134">Transmembrane beta strand</keyword>
<dbReference type="InterPro" id="IPR012910">
    <property type="entry name" value="Plug_dom"/>
</dbReference>
<keyword evidence="1" id="KW-0998">Cell outer membrane</keyword>
<protein>
    <recommendedName>
        <fullName evidence="3">TonB-dependent receptor plug domain-containing protein</fullName>
    </recommendedName>
</protein>
<keyword evidence="5" id="KW-1185">Reference proteome</keyword>
<dbReference type="InterPro" id="IPR039426">
    <property type="entry name" value="TonB-dep_rcpt-like"/>
</dbReference>
<keyword evidence="1" id="KW-0813">Transport</keyword>
<dbReference type="OrthoDB" id="7284879at2"/>
<dbReference type="SUPFAM" id="SSF56935">
    <property type="entry name" value="Porins"/>
    <property type="match status" value="1"/>
</dbReference>
<evidence type="ECO:0000259" key="3">
    <source>
        <dbReference type="Pfam" id="PF07715"/>
    </source>
</evidence>
<dbReference type="Gene3D" id="2.170.130.10">
    <property type="entry name" value="TonB-dependent receptor, plug domain"/>
    <property type="match status" value="1"/>
</dbReference>
<organism evidence="4 5">
    <name type="scientific">Komagataeibacter xylinus</name>
    <name type="common">Gluconacetobacter xylinus</name>
    <dbReference type="NCBI Taxonomy" id="28448"/>
    <lineage>
        <taxon>Bacteria</taxon>
        <taxon>Pseudomonadati</taxon>
        <taxon>Pseudomonadota</taxon>
        <taxon>Alphaproteobacteria</taxon>
        <taxon>Acetobacterales</taxon>
        <taxon>Acetobacteraceae</taxon>
        <taxon>Komagataeibacter</taxon>
    </lineage>
</organism>
<accession>A0A318PH66</accession>
<dbReference type="AlphaFoldDB" id="A0A318PH66"/>
<dbReference type="GO" id="GO:0009279">
    <property type="term" value="C:cell outer membrane"/>
    <property type="evidence" value="ECO:0007669"/>
    <property type="project" value="UniProtKB-SubCell"/>
</dbReference>
<comment type="caution">
    <text evidence="4">The sequence shown here is derived from an EMBL/GenBank/DDBJ whole genome shotgun (WGS) entry which is preliminary data.</text>
</comment>
<reference evidence="4 5" key="1">
    <citation type="submission" date="2017-07" db="EMBL/GenBank/DDBJ databases">
        <title>A draft genome sequence of Komagataeibacter xylinus LMG 1515.</title>
        <authorList>
            <person name="Skraban J."/>
            <person name="Cleenwerck I."/>
            <person name="Vandamme P."/>
            <person name="Trcek J."/>
        </authorList>
    </citation>
    <scope>NUCLEOTIDE SEQUENCE [LARGE SCALE GENOMIC DNA]</scope>
    <source>
        <strain evidence="4 5">LMG 1515</strain>
    </source>
</reference>
<sequence length="219" mass="23460">MKCKCVEKDMNYWIRCHPRLKLAMVLMLCASENVFFPGAVYGAETKQGKHTRASGSNTSHNVDKPESLSVSASRTLHEGPEHTLSRAKMDIAVPGTSPLQILSATTPGVSFTSDDPFGLDTWANTLYVRGFNQSQIDATLDGIPMGDQAFQEYNGLDVNEAIIQDNISSMSLSQGGGALDVPSTTTLGGALTYHSSDPDDVMGGTVSQTFGSNTNGYRD</sequence>
<keyword evidence="1" id="KW-0472">Membrane</keyword>
<comment type="similarity">
    <text evidence="1">Belongs to the TonB-dependent receptor family.</text>
</comment>
<dbReference type="PROSITE" id="PS52016">
    <property type="entry name" value="TONB_DEPENDENT_REC_3"/>
    <property type="match status" value="1"/>
</dbReference>
<keyword evidence="1" id="KW-0812">Transmembrane</keyword>
<dbReference type="Pfam" id="PF07715">
    <property type="entry name" value="Plug"/>
    <property type="match status" value="1"/>
</dbReference>
<feature type="region of interest" description="Disordered" evidence="2">
    <location>
        <begin position="47"/>
        <end position="81"/>
    </location>
</feature>